<dbReference type="PANTHER" id="PTHR43641:SF2">
    <property type="entry name" value="DEHYDRATASE YBIW-RELATED"/>
    <property type="match status" value="1"/>
</dbReference>
<dbReference type="Proteomes" id="UP000031666">
    <property type="component" value="Unassembled WGS sequence"/>
</dbReference>
<dbReference type="SUPFAM" id="SSF51998">
    <property type="entry name" value="PFL-like glycyl radical enzymes"/>
    <property type="match status" value="1"/>
</dbReference>
<keyword evidence="3" id="KW-0808">Transferase</keyword>
<dbReference type="EC" id="2.3.1.54" evidence="3"/>
<protein>
    <submittedName>
        <fullName evidence="3">Pyeuvate formate-lyase</fullName>
        <ecNumber evidence="3">2.3.1.54</ecNumber>
    </submittedName>
</protein>
<accession>A0A0B8QMC5</accession>
<dbReference type="GO" id="GO:0016829">
    <property type="term" value="F:lyase activity"/>
    <property type="evidence" value="ECO:0007669"/>
    <property type="project" value="UniProtKB-KW"/>
</dbReference>
<feature type="domain" description="PFL" evidence="2">
    <location>
        <begin position="8"/>
        <end position="453"/>
    </location>
</feature>
<dbReference type="Pfam" id="PF02901">
    <property type="entry name" value="PFL-like"/>
    <property type="match status" value="1"/>
</dbReference>
<keyword evidence="1" id="KW-0175">Coiled coil</keyword>
<dbReference type="InterPro" id="IPR004184">
    <property type="entry name" value="PFL_dom"/>
</dbReference>
<proteinExistence type="predicted"/>
<feature type="coiled-coil region" evidence="1">
    <location>
        <begin position="213"/>
        <end position="240"/>
    </location>
</feature>
<dbReference type="PANTHER" id="PTHR43641">
    <property type="entry name" value="FORMATE ACETYLTRANSFERASE 3-RELATED"/>
    <property type="match status" value="1"/>
</dbReference>
<dbReference type="STRING" id="1481914.JCM19241_491"/>
<dbReference type="Gene3D" id="3.20.70.20">
    <property type="match status" value="1"/>
</dbReference>
<comment type="caution">
    <text evidence="3">The sequence shown here is derived from an EMBL/GenBank/DDBJ whole genome shotgun (WGS) entry which is preliminary data.</text>
</comment>
<keyword evidence="3" id="KW-0012">Acyltransferase</keyword>
<dbReference type="GO" id="GO:0005829">
    <property type="term" value="C:cytosol"/>
    <property type="evidence" value="ECO:0007669"/>
    <property type="project" value="TreeGrafter"/>
</dbReference>
<reference evidence="3 4" key="2">
    <citation type="submission" date="2015-01" db="EMBL/GenBank/DDBJ databases">
        <authorList>
            <consortium name="NBRP consortium"/>
            <person name="Sawabe T."/>
            <person name="Meirelles P."/>
            <person name="Feng G."/>
            <person name="Sayaka M."/>
            <person name="Hattori M."/>
            <person name="Ohkuma M."/>
        </authorList>
    </citation>
    <scope>NUCLEOTIDE SEQUENCE [LARGE SCALE GENOMIC DNA]</scope>
    <source>
        <strain evidence="4">JCM 19241</strain>
    </source>
</reference>
<evidence type="ECO:0000256" key="1">
    <source>
        <dbReference type="SAM" id="Coils"/>
    </source>
</evidence>
<reference evidence="3 4" key="1">
    <citation type="submission" date="2015-01" db="EMBL/GenBank/DDBJ databases">
        <title>Vibrio sp. C94 JCM 19241 whole genome shotgun sequence.</title>
        <authorList>
            <person name="Sawabe T."/>
            <person name="Meirelles P."/>
            <person name="Feng G."/>
            <person name="Sayaka M."/>
            <person name="Hattori M."/>
            <person name="Ohkuma M."/>
        </authorList>
    </citation>
    <scope>NUCLEOTIDE SEQUENCE [LARGE SCALE GENOMIC DNA]</scope>
    <source>
        <strain evidence="4">JCM 19241</strain>
    </source>
</reference>
<evidence type="ECO:0000313" key="4">
    <source>
        <dbReference type="Proteomes" id="UP000031666"/>
    </source>
</evidence>
<dbReference type="InterPro" id="IPR051215">
    <property type="entry name" value="GRE"/>
</dbReference>
<gene>
    <name evidence="3" type="ORF">JCM19241_491</name>
</gene>
<organism evidence="3 4">
    <name type="scientific">Vibrio ishigakensis</name>
    <dbReference type="NCBI Taxonomy" id="1481914"/>
    <lineage>
        <taxon>Bacteria</taxon>
        <taxon>Pseudomonadati</taxon>
        <taxon>Pseudomonadota</taxon>
        <taxon>Gammaproteobacteria</taxon>
        <taxon>Vibrionales</taxon>
        <taxon>Vibrionaceae</taxon>
        <taxon>Vibrio</taxon>
    </lineage>
</organism>
<evidence type="ECO:0000313" key="3">
    <source>
        <dbReference type="EMBL" id="GAM76193.1"/>
    </source>
</evidence>
<sequence length="453" mass="51257">MDLNFLPERIKAHKSALVNIVTPPVCTERAEAYTRVYQANEDKPVIVQRALALQEHLRTRTIWIKHDELIVGNQASKVRAAPIFPEYTVRWIEAEIDDLADRPGAGFAVTELDKENIHAITPYWRGKTVQDRCYGLFTDAQQEILASTIIKAEGNMTSGDAHLAVDNEKILKLGMNGLIEEVRQHRANNDVSTFDGLKKEQFYKSVEIVLLAIQEHMESYADLAERMAQDEDRLQRKSELMSIAENCRHVAYEAPQNFWQALQLSYFVQLMLQIESNGHSVSFGRMDQFLNGFYVHDINEDKIEHGFALELLQSCWLKLLEVNKIRSGAHSKASAGSPLYQNVCIGGQKLNENGQAEDAVNPLSWAILESCGQLRSTQPNLSVRYHENLNQEFLMGCIEVIKCGFGMPAFNNDEIVIPEFIKLGVEREDAYNYAQSAVSRQRFRVNGAIAVLA</sequence>
<keyword evidence="3" id="KW-0456">Lyase</keyword>
<dbReference type="AlphaFoldDB" id="A0A0B8QMC5"/>
<dbReference type="PROSITE" id="PS51554">
    <property type="entry name" value="PFL"/>
    <property type="match status" value="1"/>
</dbReference>
<dbReference type="GO" id="GO:0008861">
    <property type="term" value="F:formate C-acetyltransferase activity"/>
    <property type="evidence" value="ECO:0007669"/>
    <property type="project" value="UniProtKB-EC"/>
</dbReference>
<name>A0A0B8QMC5_9VIBR</name>
<dbReference type="EMBL" id="BBSC01000005">
    <property type="protein sequence ID" value="GAM76193.1"/>
    <property type="molecule type" value="Genomic_DNA"/>
</dbReference>
<evidence type="ECO:0000259" key="2">
    <source>
        <dbReference type="PROSITE" id="PS51554"/>
    </source>
</evidence>